<dbReference type="PROSITE" id="PS50206">
    <property type="entry name" value="RHODANESE_3"/>
    <property type="match status" value="1"/>
</dbReference>
<dbReference type="STRING" id="142588.SAMN04488559_1304"/>
<name>A0A1H9UH05_9LACT</name>
<dbReference type="Gene3D" id="3.40.250.10">
    <property type="entry name" value="Rhodanese-like domain"/>
    <property type="match status" value="1"/>
</dbReference>
<gene>
    <name evidence="2" type="ORF">SAMN04488559_1304</name>
</gene>
<evidence type="ECO:0000259" key="1">
    <source>
        <dbReference type="PROSITE" id="PS50206"/>
    </source>
</evidence>
<feature type="domain" description="Rhodanese" evidence="1">
    <location>
        <begin position="23"/>
        <end position="113"/>
    </location>
</feature>
<dbReference type="AlphaFoldDB" id="A0A1H9UH05"/>
<accession>A0A1H9UH05</accession>
<dbReference type="Pfam" id="PF00581">
    <property type="entry name" value="Rhodanese"/>
    <property type="match status" value="1"/>
</dbReference>
<sequence length="116" mass="13039">MNKIEYLETLLSLTIGHDKVLEAPQNYCLIDIRNAPKQMKKDKIKGSIEIPAKDLVNQLHTLDQAKTLVVYDWNAGTTLGKEALLLLLKNGFEAYELSCAIEGWKGMRLPVEIVSL</sequence>
<evidence type="ECO:0000313" key="3">
    <source>
        <dbReference type="Proteomes" id="UP000198948"/>
    </source>
</evidence>
<dbReference type="InterPro" id="IPR001763">
    <property type="entry name" value="Rhodanese-like_dom"/>
</dbReference>
<dbReference type="EMBL" id="FOHA01000030">
    <property type="protein sequence ID" value="SES08558.1"/>
    <property type="molecule type" value="Genomic_DNA"/>
</dbReference>
<dbReference type="SMART" id="SM00450">
    <property type="entry name" value="RHOD"/>
    <property type="match status" value="1"/>
</dbReference>
<keyword evidence="2" id="KW-0808">Transferase</keyword>
<keyword evidence="3" id="KW-1185">Reference proteome</keyword>
<organism evidence="2 3">
    <name type="scientific">Isobaculum melis</name>
    <dbReference type="NCBI Taxonomy" id="142588"/>
    <lineage>
        <taxon>Bacteria</taxon>
        <taxon>Bacillati</taxon>
        <taxon>Bacillota</taxon>
        <taxon>Bacilli</taxon>
        <taxon>Lactobacillales</taxon>
        <taxon>Carnobacteriaceae</taxon>
        <taxon>Isobaculum</taxon>
    </lineage>
</organism>
<dbReference type="OrthoDB" id="9800872at2"/>
<dbReference type="RefSeq" id="WP_092654202.1">
    <property type="nucleotide sequence ID" value="NZ_FOHA01000030.1"/>
</dbReference>
<dbReference type="Proteomes" id="UP000198948">
    <property type="component" value="Unassembled WGS sequence"/>
</dbReference>
<reference evidence="2 3" key="1">
    <citation type="submission" date="2016-10" db="EMBL/GenBank/DDBJ databases">
        <authorList>
            <person name="de Groot N.N."/>
        </authorList>
    </citation>
    <scope>NUCLEOTIDE SEQUENCE [LARGE SCALE GENOMIC DNA]</scope>
    <source>
        <strain evidence="2 3">DSM 13760</strain>
    </source>
</reference>
<dbReference type="CDD" id="cd00158">
    <property type="entry name" value="RHOD"/>
    <property type="match status" value="1"/>
</dbReference>
<dbReference type="InterPro" id="IPR036873">
    <property type="entry name" value="Rhodanese-like_dom_sf"/>
</dbReference>
<proteinExistence type="predicted"/>
<evidence type="ECO:0000313" key="2">
    <source>
        <dbReference type="EMBL" id="SES08558.1"/>
    </source>
</evidence>
<dbReference type="GO" id="GO:0016740">
    <property type="term" value="F:transferase activity"/>
    <property type="evidence" value="ECO:0007669"/>
    <property type="project" value="UniProtKB-KW"/>
</dbReference>
<dbReference type="SUPFAM" id="SSF52821">
    <property type="entry name" value="Rhodanese/Cell cycle control phosphatase"/>
    <property type="match status" value="1"/>
</dbReference>
<protein>
    <submittedName>
        <fullName evidence="2">Rhodanese-related sulfurtransferase</fullName>
    </submittedName>
</protein>